<gene>
    <name evidence="2" type="ORF">GMARGA_LOCUS34420</name>
</gene>
<protein>
    <submittedName>
        <fullName evidence="2">45238_t:CDS:1</fullName>
    </submittedName>
</protein>
<evidence type="ECO:0000313" key="3">
    <source>
        <dbReference type="Proteomes" id="UP000789901"/>
    </source>
</evidence>
<reference evidence="2 3" key="1">
    <citation type="submission" date="2021-06" db="EMBL/GenBank/DDBJ databases">
        <authorList>
            <person name="Kallberg Y."/>
            <person name="Tangrot J."/>
            <person name="Rosling A."/>
        </authorList>
    </citation>
    <scope>NUCLEOTIDE SEQUENCE [LARGE SCALE GENOMIC DNA]</scope>
    <source>
        <strain evidence="2 3">120-4 pot B 10/14</strain>
    </source>
</reference>
<keyword evidence="3" id="KW-1185">Reference proteome</keyword>
<dbReference type="InterPro" id="IPR000253">
    <property type="entry name" value="FHA_dom"/>
</dbReference>
<name>A0ABN7WS02_GIGMA</name>
<feature type="non-terminal residue" evidence="2">
    <location>
        <position position="114"/>
    </location>
</feature>
<accession>A0ABN7WS02</accession>
<organism evidence="2 3">
    <name type="scientific">Gigaspora margarita</name>
    <dbReference type="NCBI Taxonomy" id="4874"/>
    <lineage>
        <taxon>Eukaryota</taxon>
        <taxon>Fungi</taxon>
        <taxon>Fungi incertae sedis</taxon>
        <taxon>Mucoromycota</taxon>
        <taxon>Glomeromycotina</taxon>
        <taxon>Glomeromycetes</taxon>
        <taxon>Diversisporales</taxon>
        <taxon>Gigasporaceae</taxon>
        <taxon>Gigaspora</taxon>
    </lineage>
</organism>
<proteinExistence type="predicted"/>
<comment type="caution">
    <text evidence="2">The sequence shown here is derived from an EMBL/GenBank/DDBJ whole genome shotgun (WGS) entry which is preliminary data.</text>
</comment>
<feature type="non-terminal residue" evidence="2">
    <location>
        <position position="1"/>
    </location>
</feature>
<dbReference type="Proteomes" id="UP000789901">
    <property type="component" value="Unassembled WGS sequence"/>
</dbReference>
<feature type="domain" description="FHA" evidence="1">
    <location>
        <begin position="63"/>
        <end position="114"/>
    </location>
</feature>
<dbReference type="PROSITE" id="PS50006">
    <property type="entry name" value="FHA_DOMAIN"/>
    <property type="match status" value="1"/>
</dbReference>
<evidence type="ECO:0000313" key="2">
    <source>
        <dbReference type="EMBL" id="CAG8839368.1"/>
    </source>
</evidence>
<dbReference type="EMBL" id="CAJVQB010060290">
    <property type="protein sequence ID" value="CAG8839368.1"/>
    <property type="molecule type" value="Genomic_DNA"/>
</dbReference>
<sequence>VRPINGSVDADSHEMLLNVQKLQICPSPTNISPKFNDSIILVLEPTNDTFSFKRICLSDNTPVKIGRITNKNTHQTQTNGYFDSRVLSRTHVEILNDNGNVKDDPVELKNFDLL</sequence>
<dbReference type="SUPFAM" id="SSF49879">
    <property type="entry name" value="SMAD/FHA domain"/>
    <property type="match status" value="1"/>
</dbReference>
<dbReference type="InterPro" id="IPR008984">
    <property type="entry name" value="SMAD_FHA_dom_sf"/>
</dbReference>
<evidence type="ECO:0000259" key="1">
    <source>
        <dbReference type="PROSITE" id="PS50006"/>
    </source>
</evidence>